<proteinExistence type="predicted"/>
<reference evidence="10 11" key="1">
    <citation type="submission" date="2012-06" db="EMBL/GenBank/DDBJ databases">
        <title>Finished chromosome of genome of Cylindrospermum stagnale PCC 7417.</title>
        <authorList>
            <consortium name="US DOE Joint Genome Institute"/>
            <person name="Gugger M."/>
            <person name="Coursin T."/>
            <person name="Rippka R."/>
            <person name="Tandeau De Marsac N."/>
            <person name="Huntemann M."/>
            <person name="Wei C.-L."/>
            <person name="Han J."/>
            <person name="Detter J.C."/>
            <person name="Han C."/>
            <person name="Tapia R."/>
            <person name="Chen A."/>
            <person name="Kyrpides N."/>
            <person name="Mavromatis K."/>
            <person name="Markowitz V."/>
            <person name="Szeto E."/>
            <person name="Ivanova N."/>
            <person name="Pagani I."/>
            <person name="Pati A."/>
            <person name="Goodwin L."/>
            <person name="Nordberg H.P."/>
            <person name="Cantor M.N."/>
            <person name="Hua S.X."/>
            <person name="Woyke T."/>
            <person name="Kerfeld C.A."/>
        </authorList>
    </citation>
    <scope>NUCLEOTIDE SEQUENCE [LARGE SCALE GENOMIC DNA]</scope>
    <source>
        <strain evidence="10 11">PCC 7417</strain>
    </source>
</reference>
<dbReference type="STRING" id="56107.Cylst_5044"/>
<organism evidence="10 11">
    <name type="scientific">Cylindrospermum stagnale PCC 7417</name>
    <dbReference type="NCBI Taxonomy" id="56107"/>
    <lineage>
        <taxon>Bacteria</taxon>
        <taxon>Bacillati</taxon>
        <taxon>Cyanobacteriota</taxon>
        <taxon>Cyanophyceae</taxon>
        <taxon>Nostocales</taxon>
        <taxon>Nostocaceae</taxon>
        <taxon>Cylindrospermum</taxon>
    </lineage>
</organism>
<evidence type="ECO:0000259" key="8">
    <source>
        <dbReference type="PROSITE" id="PS50109"/>
    </source>
</evidence>
<keyword evidence="4 10" id="KW-0808">Transferase</keyword>
<dbReference type="InterPro" id="IPR003661">
    <property type="entry name" value="HisK_dim/P_dom"/>
</dbReference>
<dbReference type="InterPro" id="IPR005467">
    <property type="entry name" value="His_kinase_dom"/>
</dbReference>
<evidence type="ECO:0000256" key="7">
    <source>
        <dbReference type="SAM" id="Coils"/>
    </source>
</evidence>
<dbReference type="SUPFAM" id="SSF55874">
    <property type="entry name" value="ATPase domain of HSP90 chaperone/DNA topoisomerase II/histidine kinase"/>
    <property type="match status" value="1"/>
</dbReference>
<accession>K9X3T2</accession>
<dbReference type="Proteomes" id="UP000010475">
    <property type="component" value="Chromosome"/>
</dbReference>
<dbReference type="InterPro" id="IPR004358">
    <property type="entry name" value="Sig_transdc_His_kin-like_C"/>
</dbReference>
<dbReference type="GO" id="GO:0000155">
    <property type="term" value="F:phosphorelay sensor kinase activity"/>
    <property type="evidence" value="ECO:0007669"/>
    <property type="project" value="InterPro"/>
</dbReference>
<dbReference type="AlphaFoldDB" id="K9X3T2"/>
<dbReference type="InterPro" id="IPR001789">
    <property type="entry name" value="Sig_transdc_resp-reg_receiver"/>
</dbReference>
<dbReference type="InterPro" id="IPR036097">
    <property type="entry name" value="HisK_dim/P_sf"/>
</dbReference>
<keyword evidence="4 10" id="KW-0418">Kinase</keyword>
<keyword evidence="7" id="KW-0175">Coiled coil</keyword>
<protein>
    <recommendedName>
        <fullName evidence="2">histidine kinase</fullName>
        <ecNumber evidence="2">2.7.13.3</ecNumber>
    </recommendedName>
</protein>
<comment type="catalytic activity">
    <reaction evidence="1">
        <text>ATP + protein L-histidine = ADP + protein N-phospho-L-histidine.</text>
        <dbReference type="EC" id="2.7.13.3"/>
    </reaction>
</comment>
<dbReference type="InterPro" id="IPR036890">
    <property type="entry name" value="HATPase_C_sf"/>
</dbReference>
<dbReference type="EC" id="2.7.13.3" evidence="2"/>
<name>K9X3T2_9NOST</name>
<dbReference type="SMART" id="SM00448">
    <property type="entry name" value="REC"/>
    <property type="match status" value="1"/>
</dbReference>
<dbReference type="SUPFAM" id="SSF47384">
    <property type="entry name" value="Homodimeric domain of signal transducing histidine kinase"/>
    <property type="match status" value="1"/>
</dbReference>
<evidence type="ECO:0000256" key="4">
    <source>
        <dbReference type="ARBA" id="ARBA00022777"/>
    </source>
</evidence>
<dbReference type="HOGENOM" id="CLU_000445_114_72_3"/>
<dbReference type="PRINTS" id="PR00344">
    <property type="entry name" value="BCTRLSENSOR"/>
</dbReference>
<dbReference type="SMART" id="SM00387">
    <property type="entry name" value="HATPase_c"/>
    <property type="match status" value="1"/>
</dbReference>
<feature type="coiled-coil region" evidence="7">
    <location>
        <begin position="124"/>
        <end position="165"/>
    </location>
</feature>
<evidence type="ECO:0000259" key="9">
    <source>
        <dbReference type="PROSITE" id="PS50110"/>
    </source>
</evidence>
<dbReference type="eggNOG" id="COG3852">
    <property type="taxonomic scope" value="Bacteria"/>
</dbReference>
<keyword evidence="3 6" id="KW-0597">Phosphoprotein</keyword>
<dbReference type="PROSITE" id="PS50110">
    <property type="entry name" value="RESPONSE_REGULATORY"/>
    <property type="match status" value="1"/>
</dbReference>
<dbReference type="Gene3D" id="3.40.50.2300">
    <property type="match status" value="1"/>
</dbReference>
<dbReference type="InterPro" id="IPR003594">
    <property type="entry name" value="HATPase_dom"/>
</dbReference>
<dbReference type="SUPFAM" id="SSF52172">
    <property type="entry name" value="CheY-like"/>
    <property type="match status" value="1"/>
</dbReference>
<evidence type="ECO:0000256" key="1">
    <source>
        <dbReference type="ARBA" id="ARBA00000085"/>
    </source>
</evidence>
<dbReference type="PANTHER" id="PTHR43547:SF2">
    <property type="entry name" value="HYBRID SIGNAL TRANSDUCTION HISTIDINE KINASE C"/>
    <property type="match status" value="1"/>
</dbReference>
<keyword evidence="5" id="KW-0902">Two-component regulatory system</keyword>
<evidence type="ECO:0000256" key="2">
    <source>
        <dbReference type="ARBA" id="ARBA00012438"/>
    </source>
</evidence>
<dbReference type="PATRIC" id="fig|56107.3.peg.5541"/>
<dbReference type="OrthoDB" id="569699at2"/>
<evidence type="ECO:0000313" key="10">
    <source>
        <dbReference type="EMBL" id="AFZ27093.1"/>
    </source>
</evidence>
<dbReference type="KEGG" id="csg:Cylst_5044"/>
<evidence type="ECO:0000256" key="5">
    <source>
        <dbReference type="ARBA" id="ARBA00023012"/>
    </source>
</evidence>
<feature type="modified residue" description="4-aspartylphosphate" evidence="6">
    <location>
        <position position="62"/>
    </location>
</feature>
<dbReference type="InterPro" id="IPR011006">
    <property type="entry name" value="CheY-like_superfamily"/>
</dbReference>
<feature type="domain" description="Histidine kinase" evidence="8">
    <location>
        <begin position="174"/>
        <end position="429"/>
    </location>
</feature>
<dbReference type="PANTHER" id="PTHR43547">
    <property type="entry name" value="TWO-COMPONENT HISTIDINE KINASE"/>
    <property type="match status" value="1"/>
</dbReference>
<dbReference type="Gene3D" id="1.10.287.130">
    <property type="match status" value="1"/>
</dbReference>
<dbReference type="Pfam" id="PF00072">
    <property type="entry name" value="Response_reg"/>
    <property type="match status" value="1"/>
</dbReference>
<dbReference type="CDD" id="cd19920">
    <property type="entry name" value="REC_PA4781-like"/>
    <property type="match status" value="1"/>
</dbReference>
<dbReference type="eggNOG" id="COG3437">
    <property type="taxonomic scope" value="Bacteria"/>
</dbReference>
<dbReference type="EMBL" id="CP003642">
    <property type="protein sequence ID" value="AFZ27093.1"/>
    <property type="molecule type" value="Genomic_DNA"/>
</dbReference>
<dbReference type="Gene3D" id="3.30.565.10">
    <property type="entry name" value="Histidine kinase-like ATPase, C-terminal domain"/>
    <property type="match status" value="1"/>
</dbReference>
<gene>
    <name evidence="10" type="ORF">Cylst_5044</name>
</gene>
<sequence>MDICVENNAFIADILIVDDKLENIRFLSDFFSKQNYQIRKAINGQAALRAVNTLPPDLILLDINMPGMGGYEVCEHLKNDPKTASIPVIFLSAGNEITDKVRAFQVGGIDYITKPFQLEEVLARVQTQLKLQHLQKQLKTKNEQLQNTLIELQRTQSELIQKEKLVNAGRISAGISHEINNPLSFILGNINPACEYSQKLISLIQLYQKQFPDATPEIRNFIEEIELDFLVPDFTRIIHSIRTGAERIRSVVLALHIFSRLDESGIKPINVHESIESVLMILSYQLALKNGAVSISVVKNYEDMPVFLGHAHPLNQALLNLLQNAIDALELKVNSVIDSSFKPTIWINTHTTKQKKIRISIKDNGLGISEENQARLFEPFFTTKSVVTGVGLGLFTSYQIITELHKGSLLYHTCPEGGSEFLMEIPTSR</sequence>
<evidence type="ECO:0000256" key="6">
    <source>
        <dbReference type="PROSITE-ProRule" id="PRU00169"/>
    </source>
</evidence>
<keyword evidence="11" id="KW-1185">Reference proteome</keyword>
<evidence type="ECO:0000256" key="3">
    <source>
        <dbReference type="ARBA" id="ARBA00022553"/>
    </source>
</evidence>
<evidence type="ECO:0000313" key="11">
    <source>
        <dbReference type="Proteomes" id="UP000010475"/>
    </source>
</evidence>
<dbReference type="PROSITE" id="PS50109">
    <property type="entry name" value="HIS_KIN"/>
    <property type="match status" value="1"/>
</dbReference>
<dbReference type="CDD" id="cd00082">
    <property type="entry name" value="HisKA"/>
    <property type="match status" value="1"/>
</dbReference>
<dbReference type="Pfam" id="PF02518">
    <property type="entry name" value="HATPase_c"/>
    <property type="match status" value="1"/>
</dbReference>
<feature type="domain" description="Response regulatory" evidence="9">
    <location>
        <begin position="13"/>
        <end position="129"/>
    </location>
</feature>